<feature type="transmembrane region" description="Helical" evidence="5">
    <location>
        <begin position="355"/>
        <end position="375"/>
    </location>
</feature>
<keyword evidence="6" id="KW-0732">Signal</keyword>
<evidence type="ECO:0000313" key="10">
    <source>
        <dbReference type="WBParaSite" id="NBR_0001282001-mRNA-1"/>
    </source>
</evidence>
<feature type="transmembrane region" description="Helical" evidence="5">
    <location>
        <begin position="92"/>
        <end position="111"/>
    </location>
</feature>
<feature type="chain" id="PRO_5043125407" evidence="6">
    <location>
        <begin position="17"/>
        <end position="448"/>
    </location>
</feature>
<evidence type="ECO:0000256" key="2">
    <source>
        <dbReference type="ARBA" id="ARBA00022692"/>
    </source>
</evidence>
<feature type="transmembrane region" description="Helical" evidence="5">
    <location>
        <begin position="58"/>
        <end position="80"/>
    </location>
</feature>
<dbReference type="InterPro" id="IPR045263">
    <property type="entry name" value="GLUT"/>
</dbReference>
<reference evidence="8 9" key="2">
    <citation type="submission" date="2018-11" db="EMBL/GenBank/DDBJ databases">
        <authorList>
            <consortium name="Pathogen Informatics"/>
        </authorList>
    </citation>
    <scope>NUCLEOTIDE SEQUENCE [LARGE SCALE GENOMIC DNA]</scope>
</reference>
<feature type="signal peptide" evidence="6">
    <location>
        <begin position="1"/>
        <end position="16"/>
    </location>
</feature>
<feature type="transmembrane region" description="Helical" evidence="5">
    <location>
        <begin position="387"/>
        <end position="408"/>
    </location>
</feature>
<feature type="transmembrane region" description="Helical" evidence="5">
    <location>
        <begin position="330"/>
        <end position="348"/>
    </location>
</feature>
<dbReference type="PANTHER" id="PTHR23503">
    <property type="entry name" value="SOLUTE CARRIER FAMILY 2"/>
    <property type="match status" value="1"/>
</dbReference>
<dbReference type="WBParaSite" id="NBR_0001282001-mRNA-1">
    <property type="protein sequence ID" value="NBR_0001282001-mRNA-1"/>
    <property type="gene ID" value="NBR_0001282001"/>
</dbReference>
<accession>A0A0N4Y961</accession>
<organism evidence="10">
    <name type="scientific">Nippostrongylus brasiliensis</name>
    <name type="common">Rat hookworm</name>
    <dbReference type="NCBI Taxonomy" id="27835"/>
    <lineage>
        <taxon>Eukaryota</taxon>
        <taxon>Metazoa</taxon>
        <taxon>Ecdysozoa</taxon>
        <taxon>Nematoda</taxon>
        <taxon>Chromadorea</taxon>
        <taxon>Rhabditida</taxon>
        <taxon>Rhabditina</taxon>
        <taxon>Rhabditomorpha</taxon>
        <taxon>Strongyloidea</taxon>
        <taxon>Heligmosomidae</taxon>
        <taxon>Nippostrongylus</taxon>
    </lineage>
</organism>
<evidence type="ECO:0000256" key="3">
    <source>
        <dbReference type="ARBA" id="ARBA00022989"/>
    </source>
</evidence>
<evidence type="ECO:0000259" key="7">
    <source>
        <dbReference type="PROSITE" id="PS50850"/>
    </source>
</evidence>
<feature type="transmembrane region" description="Helical" evidence="5">
    <location>
        <begin position="178"/>
        <end position="201"/>
    </location>
</feature>
<dbReference type="OMA" id="YLICDRI"/>
<dbReference type="STRING" id="27835.A0A0N4Y961"/>
<name>A0A0N4Y961_NIPBR</name>
<evidence type="ECO:0000256" key="5">
    <source>
        <dbReference type="SAM" id="Phobius"/>
    </source>
</evidence>
<keyword evidence="9" id="KW-1185">Reference proteome</keyword>
<dbReference type="PANTHER" id="PTHR23503:SF39">
    <property type="entry name" value="MAJOR FACILITATOR SUPERFAMILY (MFS) PROFILE DOMAIN-CONTAINING PROTEIN"/>
    <property type="match status" value="1"/>
</dbReference>
<feature type="transmembrane region" description="Helical" evidence="5">
    <location>
        <begin position="289"/>
        <end position="310"/>
    </location>
</feature>
<dbReference type="SUPFAM" id="SSF103473">
    <property type="entry name" value="MFS general substrate transporter"/>
    <property type="match status" value="1"/>
</dbReference>
<dbReference type="Pfam" id="PF00083">
    <property type="entry name" value="Sugar_tr"/>
    <property type="match status" value="1"/>
</dbReference>
<protein>
    <submittedName>
        <fullName evidence="10">MFS domain-containing protein</fullName>
    </submittedName>
</protein>
<dbReference type="Gene3D" id="1.20.1250.20">
    <property type="entry name" value="MFS general substrate transporter like domains"/>
    <property type="match status" value="1"/>
</dbReference>
<dbReference type="Proteomes" id="UP000271162">
    <property type="component" value="Unassembled WGS sequence"/>
</dbReference>
<dbReference type="InterPro" id="IPR020846">
    <property type="entry name" value="MFS_dom"/>
</dbReference>
<dbReference type="InterPro" id="IPR036259">
    <property type="entry name" value="MFS_trans_sf"/>
</dbReference>
<dbReference type="GO" id="GO:0016020">
    <property type="term" value="C:membrane"/>
    <property type="evidence" value="ECO:0007669"/>
    <property type="project" value="UniProtKB-SubCell"/>
</dbReference>
<evidence type="ECO:0000256" key="6">
    <source>
        <dbReference type="SAM" id="SignalP"/>
    </source>
</evidence>
<keyword evidence="4 5" id="KW-0472">Membrane</keyword>
<gene>
    <name evidence="8" type="ORF">NBR_LOCUS12821</name>
</gene>
<dbReference type="GO" id="GO:0015149">
    <property type="term" value="F:hexose transmembrane transporter activity"/>
    <property type="evidence" value="ECO:0007669"/>
    <property type="project" value="TreeGrafter"/>
</dbReference>
<evidence type="ECO:0000256" key="4">
    <source>
        <dbReference type="ARBA" id="ARBA00023136"/>
    </source>
</evidence>
<dbReference type="EMBL" id="UYSL01020869">
    <property type="protein sequence ID" value="VDL76410.1"/>
    <property type="molecule type" value="Genomic_DNA"/>
</dbReference>
<dbReference type="AlphaFoldDB" id="A0A0N4Y961"/>
<keyword evidence="3 5" id="KW-1133">Transmembrane helix</keyword>
<proteinExistence type="predicted"/>
<dbReference type="InterPro" id="IPR005828">
    <property type="entry name" value="MFS_sugar_transport-like"/>
</dbReference>
<comment type="subcellular location">
    <subcellularLocation>
        <location evidence="1">Membrane</location>
        <topology evidence="1">Multi-pass membrane protein</topology>
    </subcellularLocation>
</comment>
<feature type="domain" description="Major facilitator superfamily (MFS) profile" evidence="7">
    <location>
        <begin position="10"/>
        <end position="448"/>
    </location>
</feature>
<dbReference type="PROSITE" id="PS50850">
    <property type="entry name" value="MFS"/>
    <property type="match status" value="1"/>
</dbReference>
<evidence type="ECO:0000313" key="8">
    <source>
        <dbReference type="EMBL" id="VDL76410.1"/>
    </source>
</evidence>
<evidence type="ECO:0000313" key="9">
    <source>
        <dbReference type="Proteomes" id="UP000271162"/>
    </source>
</evidence>
<reference evidence="10" key="1">
    <citation type="submission" date="2017-02" db="UniProtKB">
        <authorList>
            <consortium name="WormBaseParasite"/>
        </authorList>
    </citation>
    <scope>IDENTIFICATION</scope>
</reference>
<sequence length="448" mass="48867">MATWSIQLLSIALCLSSGFQQGYIASVLNQPYVQIQSFINESWIHRTGGPIDAASLDWLWSFLNICFPISMIFGQFLAAFMCKRIGRKGTALVASAAYIPAVLLSAAAKLSFPAFELLFVSRILWSLACGVNSVNATVWIVECAPPLVRGRMAATQECFMAIGSLVTQALGVPFSDDTWWPLIFLPNVAFVILSMIMFVFLCESPQYIIQKTGDVDKARKALAAYHGVAITDCSIDAEIRNCEQAVERKSKKEVEACSGSNQAEYSSLAILFMPWKANDNLAKVVRHGAWLGVMVKVAYVFTGARCLRAYTTFVLFSMGGWTHKAALFESLLLGIVRLPVTFIPVLLVDRIGRRPLLIISTVTCFIALGLMTASIDIGPSWKIGTLVGLSTVLLISACGIGSLSRFYAAELVPRSILLSSTSILTMFEALTKIGVEFTFYPLANVVGD</sequence>
<keyword evidence="2 5" id="KW-0812">Transmembrane</keyword>
<evidence type="ECO:0000256" key="1">
    <source>
        <dbReference type="ARBA" id="ARBA00004141"/>
    </source>
</evidence>